<proteinExistence type="predicted"/>
<dbReference type="EMBL" id="QENQ01000001">
    <property type="protein sequence ID" value="PVX30068.1"/>
    <property type="molecule type" value="Genomic_DNA"/>
</dbReference>
<dbReference type="PRINTS" id="PR00050">
    <property type="entry name" value="COLDSHOCK"/>
</dbReference>
<dbReference type="SMART" id="SM00357">
    <property type="entry name" value="CSP"/>
    <property type="match status" value="2"/>
</dbReference>
<protein>
    <submittedName>
        <fullName evidence="2">Cold-shock protein</fullName>
    </submittedName>
</protein>
<dbReference type="RefSeq" id="WP_116469485.1">
    <property type="nucleotide sequence ID" value="NZ_QENQ01000001.1"/>
</dbReference>
<dbReference type="PANTHER" id="PTHR11544">
    <property type="entry name" value="COLD SHOCK DOMAIN CONTAINING PROTEINS"/>
    <property type="match status" value="1"/>
</dbReference>
<dbReference type="InterPro" id="IPR011129">
    <property type="entry name" value="CSD"/>
</dbReference>
<dbReference type="CDD" id="cd04458">
    <property type="entry name" value="CSP_CDS"/>
    <property type="match status" value="2"/>
</dbReference>
<dbReference type="GO" id="GO:0003676">
    <property type="term" value="F:nucleic acid binding"/>
    <property type="evidence" value="ECO:0007669"/>
    <property type="project" value="InterPro"/>
</dbReference>
<dbReference type="Gene3D" id="2.40.50.140">
    <property type="entry name" value="Nucleic acid-binding proteins"/>
    <property type="match status" value="2"/>
</dbReference>
<keyword evidence="3" id="KW-1185">Reference proteome</keyword>
<evidence type="ECO:0000259" key="1">
    <source>
        <dbReference type="PROSITE" id="PS51857"/>
    </source>
</evidence>
<evidence type="ECO:0000313" key="2">
    <source>
        <dbReference type="EMBL" id="PVX30068.1"/>
    </source>
</evidence>
<name>A0A2U0SFD2_9SPHN</name>
<dbReference type="InterPro" id="IPR002059">
    <property type="entry name" value="CSP_DNA-bd"/>
</dbReference>
<feature type="domain" description="CSD" evidence="1">
    <location>
        <begin position="127"/>
        <end position="192"/>
    </location>
</feature>
<organism evidence="2 3">
    <name type="scientific">Sphingomonas pokkalii</name>
    <dbReference type="NCBI Taxonomy" id="2175090"/>
    <lineage>
        <taxon>Bacteria</taxon>
        <taxon>Pseudomonadati</taxon>
        <taxon>Pseudomonadota</taxon>
        <taxon>Alphaproteobacteria</taxon>
        <taxon>Sphingomonadales</taxon>
        <taxon>Sphingomonadaceae</taxon>
        <taxon>Sphingomonas</taxon>
    </lineage>
</organism>
<accession>A0A2U0SFD2</accession>
<dbReference type="SUPFAM" id="SSF50249">
    <property type="entry name" value="Nucleic acid-binding proteins"/>
    <property type="match status" value="2"/>
</dbReference>
<dbReference type="PROSITE" id="PS51857">
    <property type="entry name" value="CSD_2"/>
    <property type="match status" value="2"/>
</dbReference>
<feature type="domain" description="CSD" evidence="1">
    <location>
        <begin position="32"/>
        <end position="98"/>
    </location>
</feature>
<comment type="caution">
    <text evidence="2">The sequence shown here is derived from an EMBL/GenBank/DDBJ whole genome shotgun (WGS) entry which is preliminary data.</text>
</comment>
<dbReference type="InterPro" id="IPR050181">
    <property type="entry name" value="Cold_shock_domain"/>
</dbReference>
<dbReference type="Proteomes" id="UP000245890">
    <property type="component" value="Unassembled WGS sequence"/>
</dbReference>
<sequence length="197" mass="22019">MRAEQQLDSDHYPGDTCQDVRFNEDASSEGALYRGVVKWFDVTRGFGFMVADDPAIGDILIHFSVLQEHGRRSLPEGARLECIAVRRQRGLQARSVVSIDLSQAVEPVKRSGDRIERLKLIDDAGPFESVSVKWFNRLKGYGFLVRAGETTDIFVHMETLRRAGIEEVEPGQPLRARIVDGEKGPLAVAVEQPLMIV</sequence>
<dbReference type="Pfam" id="PF00313">
    <property type="entry name" value="CSD"/>
    <property type="match status" value="2"/>
</dbReference>
<evidence type="ECO:0000313" key="3">
    <source>
        <dbReference type="Proteomes" id="UP000245890"/>
    </source>
</evidence>
<dbReference type="InterPro" id="IPR012340">
    <property type="entry name" value="NA-bd_OB-fold"/>
</dbReference>
<gene>
    <name evidence="2" type="ORF">DD559_12620</name>
</gene>
<dbReference type="OrthoDB" id="9791685at2"/>
<dbReference type="AlphaFoldDB" id="A0A2U0SFD2"/>
<reference evidence="2 3" key="1">
    <citation type="submission" date="2018-05" db="EMBL/GenBank/DDBJ databases">
        <title>Description of Sphingomonas pokkalii sp nov, isolated from the rhizosphere of saline tolerant pokkali rice and its draft genome analysis.</title>
        <authorList>
            <person name="Menon R."/>
            <person name="Kumari S."/>
            <person name="Rameshkumar N."/>
        </authorList>
    </citation>
    <scope>NUCLEOTIDE SEQUENCE [LARGE SCALE GENOMIC DNA]</scope>
    <source>
        <strain evidence="2 3">L3B27</strain>
    </source>
</reference>
<dbReference type="GO" id="GO:0005829">
    <property type="term" value="C:cytosol"/>
    <property type="evidence" value="ECO:0007669"/>
    <property type="project" value="UniProtKB-ARBA"/>
</dbReference>